<dbReference type="InterPro" id="IPR024654">
    <property type="entry name" value="Calcineurin-like_PHP_lpxH"/>
</dbReference>
<dbReference type="PIRSF" id="PIRSF000883">
    <property type="entry name" value="Pesterase_MJ0912"/>
    <property type="match status" value="1"/>
</dbReference>
<dbReference type="Pfam" id="PF12850">
    <property type="entry name" value="Metallophos_2"/>
    <property type="match status" value="1"/>
</dbReference>
<evidence type="ECO:0000313" key="4">
    <source>
        <dbReference type="Proteomes" id="UP000070433"/>
    </source>
</evidence>
<dbReference type="EMBL" id="CP010951">
    <property type="protein sequence ID" value="AMO22906.1"/>
    <property type="molecule type" value="Genomic_DNA"/>
</dbReference>
<feature type="domain" description="Calcineurin-like phosphoesterase" evidence="2">
    <location>
        <begin position="1"/>
        <end position="211"/>
    </location>
</feature>
<dbReference type="OrthoDB" id="9813918at2"/>
<evidence type="ECO:0000313" key="3">
    <source>
        <dbReference type="EMBL" id="AMO22906.1"/>
    </source>
</evidence>
<dbReference type="InterPro" id="IPR029052">
    <property type="entry name" value="Metallo-depent_PP-like"/>
</dbReference>
<dbReference type="GO" id="GO:0005737">
    <property type="term" value="C:cytoplasm"/>
    <property type="evidence" value="ECO:0007669"/>
    <property type="project" value="TreeGrafter"/>
</dbReference>
<dbReference type="PATRIC" id="fig|94132.3.peg.1711"/>
<accession>A0A127JSF6</accession>
<gene>
    <name evidence="3" type="ORF">UC35_08400</name>
</gene>
<proteinExistence type="inferred from homology"/>
<dbReference type="GO" id="GO:0016791">
    <property type="term" value="F:phosphatase activity"/>
    <property type="evidence" value="ECO:0007669"/>
    <property type="project" value="TreeGrafter"/>
</dbReference>
<name>A0A127JSF6_9BURK</name>
<comment type="similarity">
    <text evidence="1">Belongs to the metallophosphoesterase superfamily. YfcE family.</text>
</comment>
<protein>
    <submittedName>
        <fullName evidence="3">Metallophosphoesterase</fullName>
    </submittedName>
</protein>
<dbReference type="Proteomes" id="UP000070433">
    <property type="component" value="Chromosome"/>
</dbReference>
<dbReference type="InterPro" id="IPR011152">
    <property type="entry name" value="Pesterase_MJ0912"/>
</dbReference>
<dbReference type="RefSeq" id="WP_061497983.1">
    <property type="nucleotide sequence ID" value="NZ_CP010951.1"/>
</dbReference>
<sequence>MKLALLSDLHANLQALEACLADARARGATHYAFLGDLVGYGADPAPVLDIVMTLAQQGAWVVKGNHDDAAVNPQPGSQRADQVGGRWSHGRLGRQHRAFLADLPLVVRHGKLLLVHASAVEPERWTYITRPAEATESMTAAQAQQATHVFCGHVHEQRLFYTGAAGRTMAFEPTPGVALPVPAHRQWLATIGSVGQPRDGNADAMYAMLDVAALQLTFLRVPYDWRAAATAIVHAGLPAFNAVRLGIGQ</sequence>
<dbReference type="PANTHER" id="PTHR42850:SF2">
    <property type="entry name" value="BLL5683 PROTEIN"/>
    <property type="match status" value="1"/>
</dbReference>
<evidence type="ECO:0000259" key="2">
    <source>
        <dbReference type="Pfam" id="PF12850"/>
    </source>
</evidence>
<dbReference type="SUPFAM" id="SSF56300">
    <property type="entry name" value="Metallo-dependent phosphatases"/>
    <property type="match status" value="1"/>
</dbReference>
<reference evidence="3 4" key="1">
    <citation type="journal article" date="2014" name="Int. J. Syst. Evol. Microbiol.">
        <title>Ramlibacter solisilvae sp. nov., isolated from forest soil, and emended description of the genus Ramlibacter.</title>
        <authorList>
            <person name="Lee H.J."/>
            <person name="Lee S.H."/>
            <person name="Lee S.S."/>
            <person name="Lee J.S."/>
            <person name="Kim Y."/>
            <person name="Kim S.C."/>
            <person name="Jeon C.O."/>
        </authorList>
    </citation>
    <scope>NUCLEOTIDE SEQUENCE [LARGE SCALE GENOMIC DNA]</scope>
    <source>
        <strain evidence="3 4">5-10</strain>
    </source>
</reference>
<dbReference type="InterPro" id="IPR050126">
    <property type="entry name" value="Ap4A_hydrolase"/>
</dbReference>
<dbReference type="PANTHER" id="PTHR42850">
    <property type="entry name" value="METALLOPHOSPHOESTERASE"/>
    <property type="match status" value="1"/>
</dbReference>
<organism evidence="3 4">
    <name type="scientific">Ramlibacter tataouinensis</name>
    <dbReference type="NCBI Taxonomy" id="94132"/>
    <lineage>
        <taxon>Bacteria</taxon>
        <taxon>Pseudomonadati</taxon>
        <taxon>Pseudomonadota</taxon>
        <taxon>Betaproteobacteria</taxon>
        <taxon>Burkholderiales</taxon>
        <taxon>Comamonadaceae</taxon>
        <taxon>Ramlibacter</taxon>
    </lineage>
</organism>
<dbReference type="AlphaFoldDB" id="A0A127JSF6"/>
<evidence type="ECO:0000256" key="1">
    <source>
        <dbReference type="ARBA" id="ARBA00008950"/>
    </source>
</evidence>
<keyword evidence="4" id="KW-1185">Reference proteome</keyword>
<dbReference type="Gene3D" id="3.60.21.10">
    <property type="match status" value="1"/>
</dbReference>